<dbReference type="OrthoDB" id="980645at2"/>
<dbReference type="EMBL" id="CP001699">
    <property type="protein sequence ID" value="ACU63503.1"/>
    <property type="molecule type" value="Genomic_DNA"/>
</dbReference>
<evidence type="ECO:0000313" key="2">
    <source>
        <dbReference type="Proteomes" id="UP000002215"/>
    </source>
</evidence>
<name>A0A979GA65_CHIPD</name>
<accession>A0A979GA65</accession>
<sequence length="121" mass="13510">MKKPAVILLILVLFVQTTANVWLIGLFHLQRNFIAKNLCINRFDLIPVCRGACFLQKQLDNEQEREKKEVELKPSVVTLCMNDIAIELFLCPVTAKPCCYPVTDTALLTGVAGSILRPPIG</sequence>
<dbReference type="KEGG" id="cpi:Cpin_6094"/>
<dbReference type="AlphaFoldDB" id="A0A979GA65"/>
<reference evidence="1 2" key="2">
    <citation type="journal article" date="2010" name="Stand. Genomic Sci.">
        <title>Complete genome sequence of Chitinophaga pinensis type strain (UQM 2034).</title>
        <authorList>
            <person name="Glavina Del Rio T."/>
            <person name="Abt B."/>
            <person name="Spring S."/>
            <person name="Lapidus A."/>
            <person name="Nolan M."/>
            <person name="Tice H."/>
            <person name="Copeland A."/>
            <person name="Cheng J.F."/>
            <person name="Chen F."/>
            <person name="Bruce D."/>
            <person name="Goodwin L."/>
            <person name="Pitluck S."/>
            <person name="Ivanova N."/>
            <person name="Mavromatis K."/>
            <person name="Mikhailova N."/>
            <person name="Pati A."/>
            <person name="Chen A."/>
            <person name="Palaniappan K."/>
            <person name="Land M."/>
            <person name="Hauser L."/>
            <person name="Chang Y.J."/>
            <person name="Jeffries C.D."/>
            <person name="Chain P."/>
            <person name="Saunders E."/>
            <person name="Detter J.C."/>
            <person name="Brettin T."/>
            <person name="Rohde M."/>
            <person name="Goker M."/>
            <person name="Bristow J."/>
            <person name="Eisen J.A."/>
            <person name="Markowitz V."/>
            <person name="Hugenholtz P."/>
            <person name="Kyrpides N.C."/>
            <person name="Klenk H.P."/>
            <person name="Lucas S."/>
        </authorList>
    </citation>
    <scope>NUCLEOTIDE SEQUENCE [LARGE SCALE GENOMIC DNA]</scope>
    <source>
        <strain evidence="2">ATCC 43595 / DSM 2588 / LMG 13176 / NBRC 15968 / NCIMB 11800 / UQM 2034</strain>
    </source>
</reference>
<dbReference type="Proteomes" id="UP000002215">
    <property type="component" value="Chromosome"/>
</dbReference>
<protein>
    <submittedName>
        <fullName evidence="1">Uncharacterized protein</fullName>
    </submittedName>
</protein>
<organism evidence="1 2">
    <name type="scientific">Chitinophaga pinensis (strain ATCC 43595 / DSM 2588 / LMG 13176 / NBRC 15968 / NCIMB 11800 / UQM 2034)</name>
    <dbReference type="NCBI Taxonomy" id="485918"/>
    <lineage>
        <taxon>Bacteria</taxon>
        <taxon>Pseudomonadati</taxon>
        <taxon>Bacteroidota</taxon>
        <taxon>Chitinophagia</taxon>
        <taxon>Chitinophagales</taxon>
        <taxon>Chitinophagaceae</taxon>
        <taxon>Chitinophaga</taxon>
    </lineage>
</organism>
<proteinExistence type="predicted"/>
<evidence type="ECO:0000313" key="1">
    <source>
        <dbReference type="EMBL" id="ACU63503.1"/>
    </source>
</evidence>
<reference evidence="2" key="1">
    <citation type="submission" date="2009-08" db="EMBL/GenBank/DDBJ databases">
        <title>The complete genome of Chitinophaga pinensis DSM 2588.</title>
        <authorList>
            <consortium name="US DOE Joint Genome Institute (JGI-PGF)"/>
            <person name="Lucas S."/>
            <person name="Copeland A."/>
            <person name="Lapidus A."/>
            <person name="Glavina del Rio T."/>
            <person name="Dalin E."/>
            <person name="Tice H."/>
            <person name="Bruce D."/>
            <person name="Goodwin L."/>
            <person name="Pitluck S."/>
            <person name="Kyrpides N."/>
            <person name="Mavromatis K."/>
            <person name="Ivanova N."/>
            <person name="Mikhailova N."/>
            <person name="Sims D."/>
            <person name="Meinche L."/>
            <person name="Brettin T."/>
            <person name="Detter J.C."/>
            <person name="Han C."/>
            <person name="Larimer F."/>
            <person name="Land M."/>
            <person name="Hauser L."/>
            <person name="Markowitz V."/>
            <person name="Cheng J.-F."/>
            <person name="Hugenholtz P."/>
            <person name="Woyke T."/>
            <person name="Wu D."/>
            <person name="Spring S."/>
            <person name="Klenk H.-P."/>
            <person name="Eisen J.A."/>
        </authorList>
    </citation>
    <scope>NUCLEOTIDE SEQUENCE [LARGE SCALE GENOMIC DNA]</scope>
    <source>
        <strain evidence="2">ATCC 43595 / DSM 2588 / LMG 13176 / NBRC 15968 / NCIMB 11800 / UQM 2034</strain>
    </source>
</reference>
<dbReference type="RefSeq" id="WP_012793668.1">
    <property type="nucleotide sequence ID" value="NC_013132.1"/>
</dbReference>
<gene>
    <name evidence="1" type="ordered locus">Cpin_6094</name>
</gene>